<reference evidence="1 2" key="1">
    <citation type="submission" date="2023-11" db="EMBL/GenBank/DDBJ databases">
        <title>Complete genome of Pseudomonas benzenivorans BA3361.</title>
        <authorList>
            <person name="Shin S.Y."/>
            <person name="Song J."/>
            <person name="Kang H."/>
        </authorList>
    </citation>
    <scope>NUCLEOTIDE SEQUENCE [LARGE SCALE GENOMIC DNA]</scope>
    <source>
        <strain evidence="1 2">HNIBRBA3361</strain>
    </source>
</reference>
<accession>A0ABZ0PQT7</accession>
<gene>
    <name evidence="1" type="ORF">SBP02_11715</name>
</gene>
<proteinExistence type="predicted"/>
<dbReference type="EMBL" id="CP137892">
    <property type="protein sequence ID" value="WPC03451.1"/>
    <property type="molecule type" value="Genomic_DNA"/>
</dbReference>
<dbReference type="RefSeq" id="WP_318641928.1">
    <property type="nucleotide sequence ID" value="NZ_CP137892.1"/>
</dbReference>
<name>A0ABZ0PQT7_9PSED</name>
<keyword evidence="2" id="KW-1185">Reference proteome</keyword>
<dbReference type="Proteomes" id="UP001305928">
    <property type="component" value="Chromosome"/>
</dbReference>
<evidence type="ECO:0000313" key="1">
    <source>
        <dbReference type="EMBL" id="WPC03451.1"/>
    </source>
</evidence>
<protein>
    <submittedName>
        <fullName evidence="1">Uncharacterized protein</fullName>
    </submittedName>
</protein>
<sequence length="69" mass="7108">MSEKTLPQMALFAPDLASAAPEMASAVTKMAAEVTVVAVGSARDWIDFGAGASSRMALSSVQSDALVYE</sequence>
<evidence type="ECO:0000313" key="2">
    <source>
        <dbReference type="Proteomes" id="UP001305928"/>
    </source>
</evidence>
<organism evidence="1 2">
    <name type="scientific">Pseudomonas benzenivorans</name>
    <dbReference type="NCBI Taxonomy" id="556533"/>
    <lineage>
        <taxon>Bacteria</taxon>
        <taxon>Pseudomonadati</taxon>
        <taxon>Pseudomonadota</taxon>
        <taxon>Gammaproteobacteria</taxon>
        <taxon>Pseudomonadales</taxon>
        <taxon>Pseudomonadaceae</taxon>
        <taxon>Pseudomonas</taxon>
    </lineage>
</organism>